<evidence type="ECO:0000313" key="3">
    <source>
        <dbReference type="Proteomes" id="UP000236151"/>
    </source>
</evidence>
<dbReference type="KEGG" id="cthd:CDO33_14765"/>
<proteinExistence type="predicted"/>
<gene>
    <name evidence="2" type="ORF">CDQ84_08470</name>
</gene>
<feature type="transmembrane region" description="Helical" evidence="1">
    <location>
        <begin position="62"/>
        <end position="83"/>
    </location>
</feature>
<accession>A0A2K2F4Y9</accession>
<keyword evidence="3" id="KW-1185">Reference proteome</keyword>
<sequence>MFILYFLPQTRSCIAIAGSLTAPYRLYVSFVIYHECEYNAAHGHLESKTARAKAKDKCSCDLFAAFIISYFCFQETFNCWLWYNFSHHSRIQIFVFTAILQALFFIGNGRCHTSIKKQPVWLFAHKLFGSFC</sequence>
<protein>
    <submittedName>
        <fullName evidence="2">Uncharacterized protein</fullName>
    </submittedName>
</protein>
<dbReference type="Proteomes" id="UP000236151">
    <property type="component" value="Unassembled WGS sequence"/>
</dbReference>
<organism evidence="2 3">
    <name type="scientific">Clostridium thermosuccinogenes</name>
    <dbReference type="NCBI Taxonomy" id="84032"/>
    <lineage>
        <taxon>Bacteria</taxon>
        <taxon>Bacillati</taxon>
        <taxon>Bacillota</taxon>
        <taxon>Clostridia</taxon>
        <taxon>Eubacteriales</taxon>
        <taxon>Clostridiaceae</taxon>
        <taxon>Clostridium</taxon>
    </lineage>
</organism>
<keyword evidence="1" id="KW-0812">Transmembrane</keyword>
<keyword evidence="1" id="KW-0472">Membrane</keyword>
<comment type="caution">
    <text evidence="2">The sequence shown here is derived from an EMBL/GenBank/DDBJ whole genome shotgun (WGS) entry which is preliminary data.</text>
</comment>
<evidence type="ECO:0000256" key="1">
    <source>
        <dbReference type="SAM" id="Phobius"/>
    </source>
</evidence>
<keyword evidence="1" id="KW-1133">Transmembrane helix</keyword>
<reference evidence="2 3" key="1">
    <citation type="submission" date="2017-06" db="EMBL/GenBank/DDBJ databases">
        <title>Investigating the central metabolism of Clostridium thermosuccinogenes.</title>
        <authorList>
            <person name="Koendjbiharie J.G."/>
            <person name="van Kranenburg R."/>
        </authorList>
    </citation>
    <scope>NUCLEOTIDE SEQUENCE [LARGE SCALE GENOMIC DNA]</scope>
    <source>
        <strain evidence="2 3">DSM 5806</strain>
    </source>
</reference>
<evidence type="ECO:0000313" key="2">
    <source>
        <dbReference type="EMBL" id="PNT99488.1"/>
    </source>
</evidence>
<feature type="transmembrane region" description="Helical" evidence="1">
    <location>
        <begin position="89"/>
        <end position="107"/>
    </location>
</feature>
<dbReference type="EMBL" id="NIOJ01000018">
    <property type="protein sequence ID" value="PNT99488.1"/>
    <property type="molecule type" value="Genomic_DNA"/>
</dbReference>
<name>A0A2K2F4Y9_9CLOT</name>
<dbReference type="AlphaFoldDB" id="A0A2K2F4Y9"/>